<evidence type="ECO:0000256" key="3">
    <source>
        <dbReference type="ARBA" id="ARBA00022692"/>
    </source>
</evidence>
<keyword evidence="4 7" id="KW-1133">Transmembrane helix</keyword>
<comment type="subcellular location">
    <subcellularLocation>
        <location evidence="1">Membrane</location>
        <topology evidence="1">Multi-pass membrane protein</topology>
    </subcellularLocation>
</comment>
<protein>
    <recommendedName>
        <fullName evidence="9">Permease</fullName>
    </recommendedName>
</protein>
<dbReference type="PANTHER" id="PTHR21716">
    <property type="entry name" value="TRANSMEMBRANE PROTEIN"/>
    <property type="match status" value="1"/>
</dbReference>
<evidence type="ECO:0000313" key="8">
    <source>
        <dbReference type="EMBL" id="SLM13945.1"/>
    </source>
</evidence>
<reference evidence="8" key="1">
    <citation type="submission" date="2017-02" db="EMBL/GenBank/DDBJ databases">
        <authorList>
            <person name="Regsiter A."/>
            <person name="William W."/>
        </authorList>
    </citation>
    <scope>NUCLEOTIDE SEQUENCE</scope>
    <source>
        <strain evidence="8">Bib</strain>
    </source>
</reference>
<evidence type="ECO:0000256" key="7">
    <source>
        <dbReference type="SAM" id="Phobius"/>
    </source>
</evidence>
<name>A0A3P3XJQ6_9SPIR</name>
<evidence type="ECO:0000256" key="5">
    <source>
        <dbReference type="ARBA" id="ARBA00023136"/>
    </source>
</evidence>
<feature type="transmembrane region" description="Helical" evidence="7">
    <location>
        <begin position="238"/>
        <end position="256"/>
    </location>
</feature>
<dbReference type="GO" id="GO:0016020">
    <property type="term" value="C:membrane"/>
    <property type="evidence" value="ECO:0007669"/>
    <property type="project" value="UniProtKB-SubCell"/>
</dbReference>
<proteinExistence type="inferred from homology"/>
<feature type="transmembrane region" description="Helical" evidence="7">
    <location>
        <begin position="26"/>
        <end position="59"/>
    </location>
</feature>
<feature type="transmembrane region" description="Helical" evidence="7">
    <location>
        <begin position="182"/>
        <end position="200"/>
    </location>
</feature>
<dbReference type="EMBL" id="FWDM01000023">
    <property type="protein sequence ID" value="SLM13945.1"/>
    <property type="molecule type" value="Genomic_DNA"/>
</dbReference>
<evidence type="ECO:0000256" key="4">
    <source>
        <dbReference type="ARBA" id="ARBA00022989"/>
    </source>
</evidence>
<feature type="transmembrane region" description="Helical" evidence="7">
    <location>
        <begin position="332"/>
        <end position="363"/>
    </location>
</feature>
<evidence type="ECO:0000256" key="1">
    <source>
        <dbReference type="ARBA" id="ARBA00004141"/>
    </source>
</evidence>
<feature type="region of interest" description="Disordered" evidence="6">
    <location>
        <begin position="374"/>
        <end position="394"/>
    </location>
</feature>
<evidence type="ECO:0008006" key="9">
    <source>
        <dbReference type="Google" id="ProtNLM"/>
    </source>
</evidence>
<comment type="similarity">
    <text evidence="2">Belongs to the autoinducer-2 exporter (AI-2E) (TC 2.A.86) family.</text>
</comment>
<feature type="transmembrane region" description="Helical" evidence="7">
    <location>
        <begin position="263"/>
        <end position="284"/>
    </location>
</feature>
<dbReference type="PANTHER" id="PTHR21716:SF4">
    <property type="entry name" value="TRANSMEMBRANE PROTEIN 245"/>
    <property type="match status" value="1"/>
</dbReference>
<keyword evidence="3 7" id="KW-0812">Transmembrane</keyword>
<evidence type="ECO:0000256" key="6">
    <source>
        <dbReference type="SAM" id="MobiDB-lite"/>
    </source>
</evidence>
<gene>
    <name evidence="8" type="ORF">SPIROBIBN47_30031</name>
</gene>
<dbReference type="InterPro" id="IPR002549">
    <property type="entry name" value="AI-2E-like"/>
</dbReference>
<keyword evidence="5 7" id="KW-0472">Membrane</keyword>
<organism evidence="8">
    <name type="scientific">uncultured spirochete</name>
    <dbReference type="NCBI Taxonomy" id="156406"/>
    <lineage>
        <taxon>Bacteria</taxon>
        <taxon>Pseudomonadati</taxon>
        <taxon>Spirochaetota</taxon>
        <taxon>Spirochaetia</taxon>
        <taxon>Spirochaetales</taxon>
        <taxon>environmental samples</taxon>
    </lineage>
</organism>
<dbReference type="Pfam" id="PF01594">
    <property type="entry name" value="AI-2E_transport"/>
    <property type="match status" value="1"/>
</dbReference>
<feature type="transmembrane region" description="Helical" evidence="7">
    <location>
        <begin position="290"/>
        <end position="311"/>
    </location>
</feature>
<accession>A0A3P3XJQ6</accession>
<evidence type="ECO:0000256" key="2">
    <source>
        <dbReference type="ARBA" id="ARBA00009773"/>
    </source>
</evidence>
<feature type="transmembrane region" description="Helical" evidence="7">
    <location>
        <begin position="79"/>
        <end position="107"/>
    </location>
</feature>
<sequence length="394" mass="43593">MVVLIYPEITKTIIISTMKTLNPRKIAFLLFFLLLFLLVARLFYPFLTVILWSGLLYVFLEPLHKKLSGSVRVNGRKSFGSHLSALVLSVLGVLILLVPMAFLAVAVTRQLADLLKSAVHFFETNMDKLRIDPQSQLGATIQSFLGDSFDIRTLDPIRELQSLLAAGANQALRLSSSLIKNVFRFVIAILFIMFTLYYLLMDGNSLGETFVSMMPIDPEHTRLFMRKLRETGRQLVKGYFLVALFQGLMMFILSLIFGFRNNLVLAVLTAIASFVPMVGTSLVWFPMGIFIAASGNIGLALVFLITAGILVSTLDNFIRPVVLGGQLKVHPLFLFFSIAGGLVVFGFNGIILGPLVLMLFIAAGDLYRSISVEEDEGAKKSTELTSAPPDEKAR</sequence>
<dbReference type="AlphaFoldDB" id="A0A3P3XJQ6"/>